<keyword evidence="7 11" id="KW-0809">Transit peptide</keyword>
<evidence type="ECO:0000256" key="8">
    <source>
        <dbReference type="ARBA" id="ARBA00023141"/>
    </source>
</evidence>
<feature type="domain" description="ACT" evidence="14">
    <location>
        <begin position="710"/>
        <end position="803"/>
    </location>
</feature>
<keyword evidence="10 11" id="KW-0456">Lyase</keyword>
<dbReference type="GO" id="GO:0004664">
    <property type="term" value="F:prephenate dehydratase activity"/>
    <property type="evidence" value="ECO:0007669"/>
    <property type="project" value="InterPro"/>
</dbReference>
<evidence type="ECO:0000313" key="15">
    <source>
        <dbReference type="EMBL" id="RZC46353.1"/>
    </source>
</evidence>
<comment type="catalytic activity">
    <reaction evidence="11">
        <text>L-arogenate + H(+) = L-phenylalanine + CO2 + H2O</text>
        <dbReference type="Rhea" id="RHEA:12536"/>
        <dbReference type="ChEBI" id="CHEBI:15377"/>
        <dbReference type="ChEBI" id="CHEBI:15378"/>
        <dbReference type="ChEBI" id="CHEBI:16526"/>
        <dbReference type="ChEBI" id="CHEBI:58095"/>
        <dbReference type="ChEBI" id="CHEBI:58180"/>
        <dbReference type="EC" id="4.2.1.91"/>
    </reaction>
</comment>
<dbReference type="GO" id="GO:0005524">
    <property type="term" value="F:ATP binding"/>
    <property type="evidence" value="ECO:0007669"/>
    <property type="project" value="InterPro"/>
</dbReference>
<evidence type="ECO:0000259" key="13">
    <source>
        <dbReference type="PROSITE" id="PS51171"/>
    </source>
</evidence>
<keyword evidence="12" id="KW-1133">Transmembrane helix</keyword>
<dbReference type="SUPFAM" id="SSF55021">
    <property type="entry name" value="ACT-like"/>
    <property type="match status" value="1"/>
</dbReference>
<dbReference type="GO" id="GO:0016020">
    <property type="term" value="C:membrane"/>
    <property type="evidence" value="ECO:0007669"/>
    <property type="project" value="GOC"/>
</dbReference>
<organism evidence="15 16">
    <name type="scientific">Papaver somniferum</name>
    <name type="common">Opium poppy</name>
    <dbReference type="NCBI Taxonomy" id="3469"/>
    <lineage>
        <taxon>Eukaryota</taxon>
        <taxon>Viridiplantae</taxon>
        <taxon>Streptophyta</taxon>
        <taxon>Embryophyta</taxon>
        <taxon>Tracheophyta</taxon>
        <taxon>Spermatophyta</taxon>
        <taxon>Magnoliopsida</taxon>
        <taxon>Ranunculales</taxon>
        <taxon>Papaveraceae</taxon>
        <taxon>Papaveroideae</taxon>
        <taxon>Papaver</taxon>
    </lineage>
</organism>
<keyword evidence="5 11" id="KW-0028">Amino-acid biosynthesis</keyword>
<dbReference type="UniPathway" id="UPA00359">
    <property type="reaction ID" value="UER00482"/>
</dbReference>
<reference evidence="15 16" key="1">
    <citation type="journal article" date="2018" name="Science">
        <title>The opium poppy genome and morphinan production.</title>
        <authorList>
            <person name="Guo L."/>
            <person name="Winzer T."/>
            <person name="Yang X."/>
            <person name="Li Y."/>
            <person name="Ning Z."/>
            <person name="He Z."/>
            <person name="Teodor R."/>
            <person name="Lu Y."/>
            <person name="Bowser T.A."/>
            <person name="Graham I.A."/>
            <person name="Ye K."/>
        </authorList>
    </citation>
    <scope>NUCLEOTIDE SEQUENCE [LARGE SCALE GENOMIC DNA]</scope>
    <source>
        <strain evidence="16">cv. HN1</strain>
        <tissue evidence="15">Leaves</tissue>
    </source>
</reference>
<dbReference type="FunFam" id="3.40.190.10:FF:000031">
    <property type="entry name" value="Arogenate dehydratase"/>
    <property type="match status" value="1"/>
</dbReference>
<dbReference type="GO" id="GO:0009570">
    <property type="term" value="C:chloroplast stroma"/>
    <property type="evidence" value="ECO:0007669"/>
    <property type="project" value="UniProtKB-SubCell"/>
</dbReference>
<dbReference type="CDD" id="cd13631">
    <property type="entry name" value="PBP2_Ct-PDT_like"/>
    <property type="match status" value="1"/>
</dbReference>
<feature type="domain" description="Prephenate dehydratase" evidence="13">
    <location>
        <begin position="521"/>
        <end position="696"/>
    </location>
</feature>
<dbReference type="GO" id="GO:0009029">
    <property type="term" value="F:lipid-A 4'-kinase activity"/>
    <property type="evidence" value="ECO:0007669"/>
    <property type="project" value="InterPro"/>
</dbReference>
<dbReference type="GO" id="GO:0009094">
    <property type="term" value="P:L-phenylalanine biosynthetic process"/>
    <property type="evidence" value="ECO:0007669"/>
    <property type="project" value="UniProtKB-UniPathway"/>
</dbReference>
<keyword evidence="12" id="KW-0472">Membrane</keyword>
<dbReference type="InterPro" id="IPR003758">
    <property type="entry name" value="LpxK"/>
</dbReference>
<dbReference type="Pfam" id="PF00800">
    <property type="entry name" value="PDT"/>
    <property type="match status" value="1"/>
</dbReference>
<gene>
    <name evidence="15" type="ORF">C5167_039307</name>
</gene>
<evidence type="ECO:0000259" key="14">
    <source>
        <dbReference type="PROSITE" id="PS51671"/>
    </source>
</evidence>
<dbReference type="Gramene" id="RZC46353">
    <property type="protein sequence ID" value="RZC46353"/>
    <property type="gene ID" value="C5167_039307"/>
</dbReference>
<evidence type="ECO:0000256" key="9">
    <source>
        <dbReference type="ARBA" id="ARBA00023222"/>
    </source>
</evidence>
<evidence type="ECO:0000256" key="11">
    <source>
        <dbReference type="RuleBase" id="RU363004"/>
    </source>
</evidence>
<dbReference type="InterPro" id="IPR001086">
    <property type="entry name" value="Preph_deHydtase"/>
</dbReference>
<dbReference type="PROSITE" id="PS51671">
    <property type="entry name" value="ACT"/>
    <property type="match status" value="1"/>
</dbReference>
<dbReference type="GO" id="GO:0009245">
    <property type="term" value="P:lipid A biosynthetic process"/>
    <property type="evidence" value="ECO:0007669"/>
    <property type="project" value="InterPro"/>
</dbReference>
<keyword evidence="16" id="KW-1185">Reference proteome</keyword>
<dbReference type="CDD" id="cd04905">
    <property type="entry name" value="ACT_CM-PDT"/>
    <property type="match status" value="1"/>
</dbReference>
<dbReference type="Gene3D" id="3.30.70.260">
    <property type="match status" value="1"/>
</dbReference>
<keyword evidence="9 11" id="KW-0584">Phenylalanine biosynthesis</keyword>
<keyword evidence="6 11" id="KW-0934">Plastid</keyword>
<keyword evidence="12" id="KW-0812">Transmembrane</keyword>
<evidence type="ECO:0000313" key="16">
    <source>
        <dbReference type="Proteomes" id="UP000316621"/>
    </source>
</evidence>
<dbReference type="Pfam" id="PF02606">
    <property type="entry name" value="LpxK"/>
    <property type="match status" value="1"/>
</dbReference>
<sequence length="890" mass="98436">MEKIKRAVNQIAYTDTKLMDLSKPNLFFLQCSVIPFLYLSSALYKLSLYLRHQLYHFGFFHKHRLPVPVISVGNLTWGGNGKTPMVEFLARWLSNAGISPLILTRGYAGGDEARMLQRHLLNTSTKIGIGVNRAATAAQCFERFGYLDPCKSMCLEGLCSDKSIGLGSKSDKIGVVILDDGMQHWSLSRDLEIVMVNGIMPWGNTCLVPLGPLREPLSALQRADIAVVHHADLVSDQELKVIEATIRELKQTLPIFFTRLAPSCFFNVKDCDTKLPLRVMHNMIILCVSAIGSANAFVWAIEKVGPAYVDRMDFMDHYLFQKKDIEMILEKLRLLQKDYGTKPVVVVTEKDYDRDPLILNRLDPFVVLVLCSQLEIVPSVGNTEGRGRICLQLYKSATFGGGGGGRECNPVAQTIPGAPQLGVSRGDLGSPKFPVFGFRYKNTNAENFPKWECFSVLGSLCVQNFQRGLTAIEEESSSSMSDVCQEESVKREELQKSFTSLPKALSVSNLSASAGDGSKERVAYKGVPGAFSEVAALKAYPKCEAVPCDDFEAAFKAVELWLVNKAILPIESSIGGSVHRNYDLLLRHRLHIVGEIQLVVNHCLMALPGVRKEDLHRVLSHPQALTQCEISLGKLGVVKEGVDSTAGAAQFVASNSRRDTGAVASSRAAQLYGLDILAEKIQDDSDNVTRFLILAREPIFPITGRPFKTSIVFTLEEGPGILFKALAVFAMRDINLTKIESRPQRNRPLRVVNDSKNAGAKYFDYLFYIDFEASMSEPRAQHALGHLQVLAMAPFCDSNKKLQHFFRFSVVIPWTCLCKCGSPDVSSPRIIMLCKVRNRVPLAQSILSSIHFVTAALLSGSFIVATTDKSKLSFISHEISLVNCSLIIQM</sequence>
<dbReference type="InterPro" id="IPR018528">
    <property type="entry name" value="Preph_deHydtase_CS"/>
</dbReference>
<evidence type="ECO:0000256" key="12">
    <source>
        <dbReference type="SAM" id="Phobius"/>
    </source>
</evidence>
<evidence type="ECO:0000256" key="10">
    <source>
        <dbReference type="ARBA" id="ARBA00023239"/>
    </source>
</evidence>
<proteinExistence type="inferred from homology"/>
<dbReference type="Gene3D" id="3.40.190.10">
    <property type="entry name" value="Periplasmic binding protein-like II"/>
    <property type="match status" value="2"/>
</dbReference>
<dbReference type="InterPro" id="IPR045865">
    <property type="entry name" value="ACT-like_dom_sf"/>
</dbReference>
<protein>
    <recommendedName>
        <fullName evidence="3 11">Arogenate dehydratase</fullName>
        <ecNumber evidence="3 11">4.2.1.91</ecNumber>
    </recommendedName>
</protein>
<dbReference type="HAMAP" id="MF_00409">
    <property type="entry name" value="LpxK"/>
    <property type="match status" value="1"/>
</dbReference>
<dbReference type="Proteomes" id="UP000316621">
    <property type="component" value="Chromosome 1"/>
</dbReference>
<dbReference type="FunFam" id="3.40.190.10:FF:000028">
    <property type="entry name" value="Arogenate dehydratase"/>
    <property type="match status" value="1"/>
</dbReference>
<feature type="transmembrane region" description="Helical" evidence="12">
    <location>
        <begin position="26"/>
        <end position="44"/>
    </location>
</feature>
<dbReference type="AlphaFoldDB" id="A0A4Y7IBQ8"/>
<comment type="pathway">
    <text evidence="2 11">Amino-acid biosynthesis; L-phenylalanine biosynthesis; L-phenylalanine from L-arogenate: step 1/1.</text>
</comment>
<dbReference type="UniPathway" id="UPA00121">
    <property type="reaction ID" value="UER00344"/>
</dbReference>
<dbReference type="GO" id="GO:0047769">
    <property type="term" value="F:arogenate dehydratase activity"/>
    <property type="evidence" value="ECO:0007669"/>
    <property type="project" value="UniProtKB-UniRule"/>
</dbReference>
<evidence type="ECO:0000256" key="5">
    <source>
        <dbReference type="ARBA" id="ARBA00022605"/>
    </source>
</evidence>
<dbReference type="PROSITE" id="PS51171">
    <property type="entry name" value="PREPHENATE_DEHYDR_3"/>
    <property type="match status" value="1"/>
</dbReference>
<evidence type="ECO:0000256" key="7">
    <source>
        <dbReference type="ARBA" id="ARBA00022946"/>
    </source>
</evidence>
<comment type="subcellular location">
    <subcellularLocation>
        <location evidence="1 11">Plastid</location>
        <location evidence="1 11">Chloroplast stroma</location>
    </subcellularLocation>
</comment>
<name>A0A4Y7IBQ8_PAPSO</name>
<comment type="function">
    <text evidence="11">Converts the prephenate produced from the shikimate-chorismate pathway into phenylalanine.</text>
</comment>
<dbReference type="PANTHER" id="PTHR21022:SF20">
    <property type="entry name" value="AROGENATE DEHYDRATASE_PREPHENATE DEHYDRATASE 1, CHLOROPLASTIC"/>
    <property type="match status" value="1"/>
</dbReference>
<dbReference type="EMBL" id="CM010715">
    <property type="protein sequence ID" value="RZC46353.1"/>
    <property type="molecule type" value="Genomic_DNA"/>
</dbReference>
<accession>A0A4Y7IBQ8</accession>
<keyword evidence="4 11" id="KW-0150">Chloroplast</keyword>
<dbReference type="EC" id="4.2.1.91" evidence="3 11"/>
<evidence type="ECO:0000256" key="2">
    <source>
        <dbReference type="ARBA" id="ARBA00004929"/>
    </source>
</evidence>
<dbReference type="PROSITE" id="PS00857">
    <property type="entry name" value="PREPHENATE_DEHYDR_1"/>
    <property type="match status" value="1"/>
</dbReference>
<dbReference type="InterPro" id="IPR002912">
    <property type="entry name" value="ACT_dom"/>
</dbReference>
<keyword evidence="8 11" id="KW-0057">Aromatic amino acid biosynthesis</keyword>
<evidence type="ECO:0000256" key="4">
    <source>
        <dbReference type="ARBA" id="ARBA00022528"/>
    </source>
</evidence>
<evidence type="ECO:0000256" key="3">
    <source>
        <dbReference type="ARBA" id="ARBA00013259"/>
    </source>
</evidence>
<dbReference type="PROSITE" id="PS00858">
    <property type="entry name" value="PREPHENATE_DEHYDR_2"/>
    <property type="match status" value="1"/>
</dbReference>
<dbReference type="STRING" id="3469.A0A4Y7IBQ8"/>
<dbReference type="PANTHER" id="PTHR21022">
    <property type="entry name" value="PREPHENATE DEHYDRATASE P PROTEIN"/>
    <property type="match status" value="1"/>
</dbReference>
<evidence type="ECO:0000256" key="6">
    <source>
        <dbReference type="ARBA" id="ARBA00022640"/>
    </source>
</evidence>
<evidence type="ECO:0000256" key="1">
    <source>
        <dbReference type="ARBA" id="ARBA00004470"/>
    </source>
</evidence>
<dbReference type="SUPFAM" id="SSF53850">
    <property type="entry name" value="Periplasmic binding protein-like II"/>
    <property type="match status" value="1"/>
</dbReference>